<accession>A0A0L0QQN1</accession>
<keyword evidence="2" id="KW-1185">Reference proteome</keyword>
<proteinExistence type="predicted"/>
<organism evidence="1 2">
    <name type="scientific">Virgibacillus pantothenticus</name>
    <dbReference type="NCBI Taxonomy" id="1473"/>
    <lineage>
        <taxon>Bacteria</taxon>
        <taxon>Bacillati</taxon>
        <taxon>Bacillota</taxon>
        <taxon>Bacilli</taxon>
        <taxon>Bacillales</taxon>
        <taxon>Bacillaceae</taxon>
        <taxon>Virgibacillus</taxon>
    </lineage>
</organism>
<dbReference type="GeneID" id="66871320"/>
<dbReference type="OrthoDB" id="2083321at2"/>
<evidence type="ECO:0000313" key="2">
    <source>
        <dbReference type="Proteomes" id="UP000036780"/>
    </source>
</evidence>
<reference evidence="2" key="1">
    <citation type="submission" date="2015-07" db="EMBL/GenBank/DDBJ databases">
        <title>Fjat-10053 dsm26.</title>
        <authorList>
            <person name="Liu B."/>
            <person name="Wang J."/>
            <person name="Zhu Y."/>
            <person name="Liu G."/>
            <person name="Chen Q."/>
            <person name="Chen Z."/>
            <person name="Lan J."/>
            <person name="Che J."/>
            <person name="Ge C."/>
            <person name="Shi H."/>
            <person name="Pan Z."/>
            <person name="Liu X."/>
        </authorList>
    </citation>
    <scope>NUCLEOTIDE SEQUENCE [LARGE SCALE GENOMIC DNA]</scope>
    <source>
        <strain evidence="2">DSM 26</strain>
    </source>
</reference>
<comment type="caution">
    <text evidence="1">The sequence shown here is derived from an EMBL/GenBank/DDBJ whole genome shotgun (WGS) entry which is preliminary data.</text>
</comment>
<name>A0A0L0QQN1_VIRPA</name>
<dbReference type="EMBL" id="LGTO01000007">
    <property type="protein sequence ID" value="KNE20925.1"/>
    <property type="molecule type" value="Genomic_DNA"/>
</dbReference>
<sequence length="119" mass="14134">MKQDLIKCLKKLDLQNGFPYEDLNLIKDTYVKELSNLPSDTSLIEDFNDFCLIIAGSVSYAIEGKKIPKYQKRLLNKDFFESYPYYSFLKKKINKYNDLKRELEIHELARQILIKTIMQ</sequence>
<dbReference type="PATRIC" id="fig|1473.5.peg.1512"/>
<dbReference type="RefSeq" id="WP_050353492.1">
    <property type="nucleotide sequence ID" value="NZ_CP073011.1"/>
</dbReference>
<gene>
    <name evidence="1" type="ORF">AFK71_14395</name>
</gene>
<evidence type="ECO:0000313" key="1">
    <source>
        <dbReference type="EMBL" id="KNE20925.1"/>
    </source>
</evidence>
<dbReference type="AlphaFoldDB" id="A0A0L0QQN1"/>
<dbReference type="InterPro" id="IPR025551">
    <property type="entry name" value="WapI/YxiJ-like"/>
</dbReference>
<protein>
    <recommendedName>
        <fullName evidence="3">YxiJ-like protein</fullName>
    </recommendedName>
</protein>
<dbReference type="Pfam" id="PF14176">
    <property type="entry name" value="YxiJ"/>
    <property type="match status" value="1"/>
</dbReference>
<evidence type="ECO:0008006" key="3">
    <source>
        <dbReference type="Google" id="ProtNLM"/>
    </source>
</evidence>
<dbReference type="Proteomes" id="UP000036780">
    <property type="component" value="Unassembled WGS sequence"/>
</dbReference>